<evidence type="ECO:0000313" key="3">
    <source>
        <dbReference type="EMBL" id="VEL08371.1"/>
    </source>
</evidence>
<keyword evidence="2" id="KW-0472">Membrane</keyword>
<reference evidence="3" key="1">
    <citation type="submission" date="2018-11" db="EMBL/GenBank/DDBJ databases">
        <authorList>
            <consortium name="Pathogen Informatics"/>
        </authorList>
    </citation>
    <scope>NUCLEOTIDE SEQUENCE</scope>
</reference>
<keyword evidence="4" id="KW-1185">Reference proteome</keyword>
<keyword evidence="2" id="KW-0812">Transmembrane</keyword>
<dbReference type="AlphaFoldDB" id="A0A448WCD8"/>
<protein>
    <submittedName>
        <fullName evidence="3">Uncharacterized protein</fullName>
    </submittedName>
</protein>
<feature type="transmembrane region" description="Helical" evidence="2">
    <location>
        <begin position="170"/>
        <end position="191"/>
    </location>
</feature>
<sequence length="192" mass="21065">MFEIGRTNACSSPPETMETRGLHQPERCIKAKRLQGNGNQPSSSVNLQASSTITDAFLPLEPNWEEREALLTNISGGISDLPPQLPSLYPALPTSYSNLLYGLIEKSAPMPHSGQNPAASNSSSLPHSNLSLGSSSTPTPEIRQTDLLQSSSASGQLLILAWDSLKHQTFWLVLHFPYLLSFIFFLFFMLFS</sequence>
<organism evidence="3 4">
    <name type="scientific">Protopolystoma xenopodis</name>
    <dbReference type="NCBI Taxonomy" id="117903"/>
    <lineage>
        <taxon>Eukaryota</taxon>
        <taxon>Metazoa</taxon>
        <taxon>Spiralia</taxon>
        <taxon>Lophotrochozoa</taxon>
        <taxon>Platyhelminthes</taxon>
        <taxon>Monogenea</taxon>
        <taxon>Polyopisthocotylea</taxon>
        <taxon>Polystomatidea</taxon>
        <taxon>Polystomatidae</taxon>
        <taxon>Protopolystoma</taxon>
    </lineage>
</organism>
<dbReference type="Proteomes" id="UP000784294">
    <property type="component" value="Unassembled WGS sequence"/>
</dbReference>
<feature type="compositionally biased region" description="Low complexity" evidence="1">
    <location>
        <begin position="116"/>
        <end position="136"/>
    </location>
</feature>
<keyword evidence="2" id="KW-1133">Transmembrane helix</keyword>
<proteinExistence type="predicted"/>
<gene>
    <name evidence="3" type="ORF">PXEA_LOCUS1811</name>
</gene>
<evidence type="ECO:0000256" key="1">
    <source>
        <dbReference type="SAM" id="MobiDB-lite"/>
    </source>
</evidence>
<dbReference type="EMBL" id="CAAALY010003786">
    <property type="protein sequence ID" value="VEL08371.1"/>
    <property type="molecule type" value="Genomic_DNA"/>
</dbReference>
<evidence type="ECO:0000313" key="4">
    <source>
        <dbReference type="Proteomes" id="UP000784294"/>
    </source>
</evidence>
<evidence type="ECO:0000256" key="2">
    <source>
        <dbReference type="SAM" id="Phobius"/>
    </source>
</evidence>
<accession>A0A448WCD8</accession>
<comment type="caution">
    <text evidence="3">The sequence shown here is derived from an EMBL/GenBank/DDBJ whole genome shotgun (WGS) entry which is preliminary data.</text>
</comment>
<feature type="region of interest" description="Disordered" evidence="1">
    <location>
        <begin position="111"/>
        <end position="141"/>
    </location>
</feature>
<name>A0A448WCD8_9PLAT</name>
<feature type="region of interest" description="Disordered" evidence="1">
    <location>
        <begin position="1"/>
        <end position="23"/>
    </location>
</feature>